<comment type="function">
    <text evidence="4">Putative oxidoreductase.</text>
</comment>
<dbReference type="GO" id="GO:0016491">
    <property type="term" value="F:oxidoreductase activity"/>
    <property type="evidence" value="ECO:0007669"/>
    <property type="project" value="UniProtKB-KW"/>
</dbReference>
<dbReference type="GeneID" id="96010290"/>
<reference evidence="7 8" key="1">
    <citation type="journal article" date="2020" name="Microbiol. Resour. Announc.">
        <title>Draft Genome Sequence of a Cladosporium Species Isolated from the Mesophotic Ascidian Didemnum maculosum.</title>
        <authorList>
            <person name="Gioti A."/>
            <person name="Siaperas R."/>
            <person name="Nikolaivits E."/>
            <person name="Le Goff G."/>
            <person name="Ouazzani J."/>
            <person name="Kotoulas G."/>
            <person name="Topakas E."/>
        </authorList>
    </citation>
    <scope>NUCLEOTIDE SEQUENCE [LARGE SCALE GENOMIC DNA]</scope>
    <source>
        <strain evidence="7 8">TM138-S3</strain>
    </source>
</reference>
<name>A0AB34KBE9_9PEZI</name>
<protein>
    <recommendedName>
        <fullName evidence="9">Short-chain dehydrogenase</fullName>
    </recommendedName>
</protein>
<dbReference type="GO" id="GO:0016020">
    <property type="term" value="C:membrane"/>
    <property type="evidence" value="ECO:0007669"/>
    <property type="project" value="TreeGrafter"/>
</dbReference>
<dbReference type="InterPro" id="IPR036291">
    <property type="entry name" value="NAD(P)-bd_dom_sf"/>
</dbReference>
<dbReference type="EMBL" id="JAAQHG020000050">
    <property type="protein sequence ID" value="KAL1582443.1"/>
    <property type="molecule type" value="Genomic_DNA"/>
</dbReference>
<comment type="similarity">
    <text evidence="1 5">Belongs to the short-chain dehydrogenases/reductases (SDR) family.</text>
</comment>
<proteinExistence type="inferred from homology"/>
<keyword evidence="8" id="KW-1185">Reference proteome</keyword>
<dbReference type="AlphaFoldDB" id="A0AB34KBE9"/>
<dbReference type="Gene3D" id="3.40.50.720">
    <property type="entry name" value="NAD(P)-binding Rossmann-like Domain"/>
    <property type="match status" value="1"/>
</dbReference>
<dbReference type="SUPFAM" id="SSF51735">
    <property type="entry name" value="NAD(P)-binding Rossmann-fold domains"/>
    <property type="match status" value="1"/>
</dbReference>
<accession>A0AB34KBE9</accession>
<dbReference type="PANTHER" id="PTHR44196">
    <property type="entry name" value="DEHYDROGENASE/REDUCTASE SDR FAMILY MEMBER 7B"/>
    <property type="match status" value="1"/>
</dbReference>
<keyword evidence="2" id="KW-0521">NADP</keyword>
<dbReference type="InterPro" id="IPR020904">
    <property type="entry name" value="Sc_DH/Rdtase_CS"/>
</dbReference>
<comment type="caution">
    <text evidence="7">The sequence shown here is derived from an EMBL/GenBank/DDBJ whole genome shotgun (WGS) entry which is preliminary data.</text>
</comment>
<evidence type="ECO:0000256" key="6">
    <source>
        <dbReference type="SAM" id="MobiDB-lite"/>
    </source>
</evidence>
<evidence type="ECO:0000313" key="8">
    <source>
        <dbReference type="Proteomes" id="UP000803884"/>
    </source>
</evidence>
<sequence>MSCGKRYKIMDFNCALITGGAGGIGRAMAEYFQSKGKKVIIAGRTESKLQTASQELGNVPYYVLDTGDTSAIPPFVAQITQDHPDLDCLVNNAGVQRPLDVNTMSVDEFLPKADQELRTNIFGPMHLAIHLLPHLKAHSAGGTGAVILNVSSVLGLNPTSIINPVYNGSKAYIHFWTMNLRTQLEKDKTDVRVVEVVPPSVGTDLHRERENPDDNKKEKGASALTVEEFMKEVAEQLEKDEDVISAGPGKELVEKWYGAFGEAYKQAEAK</sequence>
<dbReference type="PRINTS" id="PR00081">
    <property type="entry name" value="GDHRDH"/>
</dbReference>
<dbReference type="Proteomes" id="UP000803884">
    <property type="component" value="Unassembled WGS sequence"/>
</dbReference>
<organism evidence="7 8">
    <name type="scientific">Cladosporium halotolerans</name>
    <dbReference type="NCBI Taxonomy" id="1052096"/>
    <lineage>
        <taxon>Eukaryota</taxon>
        <taxon>Fungi</taxon>
        <taxon>Dikarya</taxon>
        <taxon>Ascomycota</taxon>
        <taxon>Pezizomycotina</taxon>
        <taxon>Dothideomycetes</taxon>
        <taxon>Dothideomycetidae</taxon>
        <taxon>Cladosporiales</taxon>
        <taxon>Cladosporiaceae</taxon>
        <taxon>Cladosporium</taxon>
    </lineage>
</organism>
<evidence type="ECO:0000256" key="1">
    <source>
        <dbReference type="ARBA" id="ARBA00006484"/>
    </source>
</evidence>
<dbReference type="InterPro" id="IPR002347">
    <property type="entry name" value="SDR_fam"/>
</dbReference>
<dbReference type="PRINTS" id="PR00080">
    <property type="entry name" value="SDRFAMILY"/>
</dbReference>
<evidence type="ECO:0000313" key="7">
    <source>
        <dbReference type="EMBL" id="KAL1582443.1"/>
    </source>
</evidence>
<dbReference type="Pfam" id="PF00106">
    <property type="entry name" value="adh_short"/>
    <property type="match status" value="1"/>
</dbReference>
<dbReference type="RefSeq" id="XP_069225550.1">
    <property type="nucleotide sequence ID" value="XM_069377452.1"/>
</dbReference>
<gene>
    <name evidence="7" type="ORF">WHR41_08848</name>
</gene>
<evidence type="ECO:0000256" key="3">
    <source>
        <dbReference type="ARBA" id="ARBA00023002"/>
    </source>
</evidence>
<dbReference type="PANTHER" id="PTHR44196:SF1">
    <property type="entry name" value="DEHYDROGENASE_REDUCTASE SDR FAMILY MEMBER 7B"/>
    <property type="match status" value="1"/>
</dbReference>
<keyword evidence="3" id="KW-0560">Oxidoreductase</keyword>
<dbReference type="PROSITE" id="PS00061">
    <property type="entry name" value="ADH_SHORT"/>
    <property type="match status" value="1"/>
</dbReference>
<evidence type="ECO:0008006" key="9">
    <source>
        <dbReference type="Google" id="ProtNLM"/>
    </source>
</evidence>
<evidence type="ECO:0000256" key="2">
    <source>
        <dbReference type="ARBA" id="ARBA00022857"/>
    </source>
</evidence>
<evidence type="ECO:0000256" key="4">
    <source>
        <dbReference type="ARBA" id="ARBA00037096"/>
    </source>
</evidence>
<feature type="compositionally biased region" description="Basic and acidic residues" evidence="6">
    <location>
        <begin position="204"/>
        <end position="220"/>
    </location>
</feature>
<feature type="region of interest" description="Disordered" evidence="6">
    <location>
        <begin position="202"/>
        <end position="221"/>
    </location>
</feature>
<evidence type="ECO:0000256" key="5">
    <source>
        <dbReference type="RuleBase" id="RU000363"/>
    </source>
</evidence>